<dbReference type="OrthoDB" id="3240030at2"/>
<dbReference type="EMBL" id="JGZU01000006">
    <property type="protein sequence ID" value="KFJ06908.1"/>
    <property type="molecule type" value="Genomic_DNA"/>
</dbReference>
<dbReference type="AlphaFoldDB" id="A0A087EGK7"/>
<feature type="transmembrane region" description="Helical" evidence="1">
    <location>
        <begin position="12"/>
        <end position="35"/>
    </location>
</feature>
<gene>
    <name evidence="2" type="ORF">BITS_1467</name>
</gene>
<protein>
    <submittedName>
        <fullName evidence="2">Putative pH adaptation potassium efflux system protein A sodium/hydrogen antiporter subunit</fullName>
    </submittedName>
</protein>
<keyword evidence="1" id="KW-1133">Transmembrane helix</keyword>
<feature type="transmembrane region" description="Helical" evidence="1">
    <location>
        <begin position="41"/>
        <end position="60"/>
    </location>
</feature>
<proteinExistence type="predicted"/>
<evidence type="ECO:0000313" key="2">
    <source>
        <dbReference type="EMBL" id="KFJ06908.1"/>
    </source>
</evidence>
<dbReference type="Proteomes" id="UP000029080">
    <property type="component" value="Unassembled WGS sequence"/>
</dbReference>
<dbReference type="RefSeq" id="WP_026642480.1">
    <property type="nucleotide sequence ID" value="NZ_JGZU01000006.1"/>
</dbReference>
<dbReference type="STRING" id="356829.BITS_1467"/>
<reference evidence="2 3" key="1">
    <citation type="submission" date="2014-03" db="EMBL/GenBank/DDBJ databases">
        <title>Genomics of Bifidobacteria.</title>
        <authorList>
            <person name="Ventura M."/>
            <person name="Milani C."/>
            <person name="Lugli G.A."/>
        </authorList>
    </citation>
    <scope>NUCLEOTIDE SEQUENCE [LARGE SCALE GENOMIC DNA]</scope>
    <source>
        <strain evidence="2 3">JCM 13495</strain>
    </source>
</reference>
<sequence>MVTTLRLHIPEFVAALAAAVGTILYVVTSATGYLAGQGVSVIAVSSGIIGILVVMMTVFLDTRLQQWALDAMLIASEILFIVGFAYFVMQRVRLAADIYFIPVNYPQAEQVALNISLIGVACYFVAIVALIVRAFSRHQERHVALEVEMAASA</sequence>
<name>A0A087EGK7_9BIFI</name>
<comment type="caution">
    <text evidence="2">The sequence shown here is derived from an EMBL/GenBank/DDBJ whole genome shotgun (WGS) entry which is preliminary data.</text>
</comment>
<accession>A0A087EGK7</accession>
<feature type="transmembrane region" description="Helical" evidence="1">
    <location>
        <begin position="67"/>
        <end position="89"/>
    </location>
</feature>
<dbReference type="eggNOG" id="ENOG50321N4">
    <property type="taxonomic scope" value="Bacteria"/>
</dbReference>
<keyword evidence="3" id="KW-1185">Reference proteome</keyword>
<evidence type="ECO:0000256" key="1">
    <source>
        <dbReference type="SAM" id="Phobius"/>
    </source>
</evidence>
<feature type="transmembrane region" description="Helical" evidence="1">
    <location>
        <begin position="111"/>
        <end position="132"/>
    </location>
</feature>
<keyword evidence="1" id="KW-0472">Membrane</keyword>
<organism evidence="2 3">
    <name type="scientific">Bifidobacterium tsurumiense</name>
    <dbReference type="NCBI Taxonomy" id="356829"/>
    <lineage>
        <taxon>Bacteria</taxon>
        <taxon>Bacillati</taxon>
        <taxon>Actinomycetota</taxon>
        <taxon>Actinomycetes</taxon>
        <taxon>Bifidobacteriales</taxon>
        <taxon>Bifidobacteriaceae</taxon>
        <taxon>Bifidobacterium</taxon>
    </lineage>
</organism>
<keyword evidence="1" id="KW-0812">Transmembrane</keyword>
<evidence type="ECO:0000313" key="3">
    <source>
        <dbReference type="Proteomes" id="UP000029080"/>
    </source>
</evidence>